<dbReference type="InterPro" id="IPR018909">
    <property type="entry name" value="Eng1_septum"/>
</dbReference>
<dbReference type="EMBL" id="VCHE01000012">
    <property type="protein sequence ID" value="KAB2578306.1"/>
    <property type="molecule type" value="Genomic_DNA"/>
</dbReference>
<evidence type="ECO:0000313" key="4">
    <source>
        <dbReference type="Proteomes" id="UP000325902"/>
    </source>
</evidence>
<dbReference type="GO" id="GO:0030246">
    <property type="term" value="F:carbohydrate binding"/>
    <property type="evidence" value="ECO:0007669"/>
    <property type="project" value="InterPro"/>
</dbReference>
<protein>
    <submittedName>
        <fullName evidence="3">Endo-1,3(4)-beta-glucanase 1</fullName>
    </submittedName>
</protein>
<comment type="caution">
    <text evidence="3">The sequence shown here is derived from an EMBL/GenBank/DDBJ whole genome shotgun (WGS) entry which is preliminary data.</text>
</comment>
<reference evidence="3 4" key="1">
    <citation type="journal article" date="2019" name="Sci. Rep.">
        <title>A multi-omics analysis of the grapevine pathogen Lasiodiplodia theobromae reveals that temperature affects the expression of virulence- and pathogenicity-related genes.</title>
        <authorList>
            <person name="Felix C."/>
            <person name="Meneses R."/>
            <person name="Goncalves M.F.M."/>
            <person name="Tilleman L."/>
            <person name="Duarte A.S."/>
            <person name="Jorrin-Novo J.V."/>
            <person name="Van de Peer Y."/>
            <person name="Deforce D."/>
            <person name="Van Nieuwerburgh F."/>
            <person name="Esteves A.C."/>
            <person name="Alves A."/>
        </authorList>
    </citation>
    <scope>NUCLEOTIDE SEQUENCE [LARGE SCALE GENOMIC DNA]</scope>
    <source>
        <strain evidence="3 4">LA-SOL3</strain>
    </source>
</reference>
<proteinExistence type="predicted"/>
<accession>A0A5N5DK75</accession>
<gene>
    <name evidence="3" type="primary">eng1</name>
    <name evidence="3" type="ORF">DBV05_g3069</name>
</gene>
<keyword evidence="1" id="KW-0732">Signal</keyword>
<dbReference type="Pfam" id="PF10645">
    <property type="entry name" value="Carb_bind"/>
    <property type="match status" value="1"/>
</dbReference>
<sequence>MMQFLTVAALFTTAAFASPIAQAPNTPPAGTPVYTPASTPIYYPLNTPVNTPVATPGSGSGPGFIGGGYNSLPVCGPHAYDPRAFHCYDSSVGYGGQTYTNILCPLQNGEPLAACGPSCYDPEIFTCGADGILSVAGQYATPAAATPMTPAGVFPPAGATPTGGL</sequence>
<keyword evidence="4" id="KW-1185">Reference proteome</keyword>
<feature type="chain" id="PRO_5024955128" evidence="1">
    <location>
        <begin position="18"/>
        <end position="165"/>
    </location>
</feature>
<name>A0A5N5DK75_9PEZI</name>
<organism evidence="3 4">
    <name type="scientific">Lasiodiplodia theobromae</name>
    <dbReference type="NCBI Taxonomy" id="45133"/>
    <lineage>
        <taxon>Eukaryota</taxon>
        <taxon>Fungi</taxon>
        <taxon>Dikarya</taxon>
        <taxon>Ascomycota</taxon>
        <taxon>Pezizomycotina</taxon>
        <taxon>Dothideomycetes</taxon>
        <taxon>Dothideomycetes incertae sedis</taxon>
        <taxon>Botryosphaeriales</taxon>
        <taxon>Botryosphaeriaceae</taxon>
        <taxon>Lasiodiplodia</taxon>
    </lineage>
</organism>
<dbReference type="Proteomes" id="UP000325902">
    <property type="component" value="Unassembled WGS sequence"/>
</dbReference>
<dbReference type="AlphaFoldDB" id="A0A5N5DK75"/>
<dbReference type="OrthoDB" id="3941202at2759"/>
<feature type="domain" description="Endo-1,3(4)-beta-glucanase 1 carbohydrate binding" evidence="2">
    <location>
        <begin position="75"/>
        <end position="128"/>
    </location>
</feature>
<evidence type="ECO:0000259" key="2">
    <source>
        <dbReference type="Pfam" id="PF10645"/>
    </source>
</evidence>
<feature type="signal peptide" evidence="1">
    <location>
        <begin position="1"/>
        <end position="17"/>
    </location>
</feature>
<evidence type="ECO:0000256" key="1">
    <source>
        <dbReference type="SAM" id="SignalP"/>
    </source>
</evidence>
<evidence type="ECO:0000313" key="3">
    <source>
        <dbReference type="EMBL" id="KAB2578306.1"/>
    </source>
</evidence>